<dbReference type="PANTHER" id="PTHR34699:SF2">
    <property type="entry name" value="NON-CANONICAL PURINE NTP PHOSPHATASE_PRRC1 DOMAIN-CONTAINING PROTEIN"/>
    <property type="match status" value="1"/>
</dbReference>
<dbReference type="Pfam" id="PF01931">
    <property type="entry name" value="NTPase_I-T"/>
    <property type="match status" value="1"/>
</dbReference>
<protein>
    <recommendedName>
        <fullName evidence="10">Probable inosine/xanthosine triphosphatase</fullName>
        <shortName evidence="10">ITPase/XTPase</shortName>
        <ecNumber evidence="10">3.6.1.73</ecNumber>
    </recommendedName>
    <alternativeName>
        <fullName evidence="10">Non-canonical purine NTP phosphatase</fullName>
    </alternativeName>
    <alternativeName>
        <fullName evidence="10">Non-standard purine NTP phosphatase</fullName>
    </alternativeName>
    <alternativeName>
        <fullName evidence="10">Nucleoside-triphosphate phosphatase</fullName>
        <shortName evidence="10">NTPase</shortName>
    </alternativeName>
</protein>
<dbReference type="SUPFAM" id="SSF52972">
    <property type="entry name" value="ITPase-like"/>
    <property type="match status" value="1"/>
</dbReference>
<dbReference type="NCBIfam" id="TIGR00258">
    <property type="entry name" value="inosine/xanthosine triphosphatase"/>
    <property type="match status" value="1"/>
</dbReference>
<accession>A0ABY9WUY8</accession>
<evidence type="ECO:0000256" key="4">
    <source>
        <dbReference type="ARBA" id="ARBA00022801"/>
    </source>
</evidence>
<feature type="domain" description="Non-canonical purine NTP phosphatase/PRRC1" evidence="11">
    <location>
        <begin position="8"/>
        <end position="167"/>
    </location>
</feature>
<reference evidence="12 13" key="1">
    <citation type="submission" date="2019-08" db="EMBL/GenBank/DDBJ databases">
        <title>Archangium and Cystobacter genomes.</title>
        <authorList>
            <person name="Chen I.-C.K."/>
            <person name="Wielgoss S."/>
        </authorList>
    </citation>
    <scope>NUCLEOTIDE SEQUENCE [LARGE SCALE GENOMIC DNA]</scope>
    <source>
        <strain evidence="12 13">Cbm 6</strain>
    </source>
</reference>
<evidence type="ECO:0000259" key="11">
    <source>
        <dbReference type="Pfam" id="PF01931"/>
    </source>
</evidence>
<evidence type="ECO:0000256" key="1">
    <source>
        <dbReference type="ARBA" id="ARBA00001936"/>
    </source>
</evidence>
<keyword evidence="4 10" id="KW-0378">Hydrolase</keyword>
<keyword evidence="13" id="KW-1185">Reference proteome</keyword>
<comment type="catalytic activity">
    <reaction evidence="8 10">
        <text>ITP + H2O = IDP + phosphate + H(+)</text>
        <dbReference type="Rhea" id="RHEA:28330"/>
        <dbReference type="ChEBI" id="CHEBI:15377"/>
        <dbReference type="ChEBI" id="CHEBI:15378"/>
        <dbReference type="ChEBI" id="CHEBI:43474"/>
        <dbReference type="ChEBI" id="CHEBI:58280"/>
        <dbReference type="ChEBI" id="CHEBI:61402"/>
        <dbReference type="EC" id="3.6.1.73"/>
    </reaction>
</comment>
<comment type="subunit">
    <text evidence="10">Homodimer.</text>
</comment>
<dbReference type="InterPro" id="IPR026533">
    <property type="entry name" value="NTPase/PRRC1"/>
</dbReference>
<keyword evidence="6 10" id="KW-0546">Nucleotide metabolism</keyword>
<comment type="similarity">
    <text evidence="10">Belongs to the YjjX NTPase family.</text>
</comment>
<evidence type="ECO:0000256" key="2">
    <source>
        <dbReference type="ARBA" id="ARBA00022723"/>
    </source>
</evidence>
<dbReference type="PANTHER" id="PTHR34699">
    <property type="match status" value="1"/>
</dbReference>
<dbReference type="EC" id="3.6.1.73" evidence="10"/>
<evidence type="ECO:0000256" key="5">
    <source>
        <dbReference type="ARBA" id="ARBA00022842"/>
    </source>
</evidence>
<dbReference type="InterPro" id="IPR002786">
    <property type="entry name" value="Non_canon_purine_NTPase"/>
</dbReference>
<comment type="cofactor">
    <cofactor evidence="10">
        <name>Mg(2+)</name>
        <dbReference type="ChEBI" id="CHEBI:18420"/>
    </cofactor>
    <cofactor evidence="10">
        <name>Mn(2+)</name>
        <dbReference type="ChEBI" id="CHEBI:29035"/>
    </cofactor>
    <text evidence="10">Binds 1 divalent metal cation per subunit; can use either Mg(2+) or Mn(2+).</text>
</comment>
<evidence type="ECO:0000256" key="6">
    <source>
        <dbReference type="ARBA" id="ARBA00023080"/>
    </source>
</evidence>
<dbReference type="InterPro" id="IPR029001">
    <property type="entry name" value="ITPase-like_fam"/>
</dbReference>
<evidence type="ECO:0000256" key="8">
    <source>
        <dbReference type="ARBA" id="ARBA00048174"/>
    </source>
</evidence>
<evidence type="ECO:0000313" key="12">
    <source>
        <dbReference type="EMBL" id="WNG45802.1"/>
    </source>
</evidence>
<comment type="cofactor">
    <cofactor evidence="1">
        <name>Mn(2+)</name>
        <dbReference type="ChEBI" id="CHEBI:29035"/>
    </cofactor>
</comment>
<feature type="binding site" evidence="10">
    <location>
        <begin position="9"/>
        <end position="14"/>
    </location>
    <ligand>
        <name>substrate</name>
    </ligand>
</feature>
<comment type="catalytic activity">
    <reaction evidence="9 10">
        <text>XTP + H2O = XDP + phosphate + H(+)</text>
        <dbReference type="Rhea" id="RHEA:28406"/>
        <dbReference type="ChEBI" id="CHEBI:15377"/>
        <dbReference type="ChEBI" id="CHEBI:15378"/>
        <dbReference type="ChEBI" id="CHEBI:43474"/>
        <dbReference type="ChEBI" id="CHEBI:59884"/>
        <dbReference type="ChEBI" id="CHEBI:61314"/>
        <dbReference type="EC" id="3.6.1.73"/>
    </reaction>
</comment>
<keyword evidence="2 10" id="KW-0479">Metal-binding</keyword>
<evidence type="ECO:0000313" key="13">
    <source>
        <dbReference type="Proteomes" id="UP001611383"/>
    </source>
</evidence>
<dbReference type="Gene3D" id="3.90.950.10">
    <property type="match status" value="1"/>
</dbReference>
<evidence type="ECO:0000256" key="10">
    <source>
        <dbReference type="HAMAP-Rule" id="MF_00648"/>
    </source>
</evidence>
<sequence length="184" mass="18962">MSFVIAVGSTNPAKTTAVKAICERAYPGCTVVPIDVPSGVPEQPIGPNQTSTGARNRARAALAAVEGARMGMGLEGGVDPDGSLINCVAVVEAGGRENLTWGVRFPLPPTVVARVLAGEELGPVMDHITGRTESKKKLGAVGILTNGLFTRAEMWQGPLACALMPFLHPDLYPAPAAPPLPSAT</sequence>
<evidence type="ECO:0000256" key="9">
    <source>
        <dbReference type="ARBA" id="ARBA00048781"/>
    </source>
</evidence>
<keyword evidence="7 10" id="KW-0464">Manganese</keyword>
<organism evidence="12 13">
    <name type="scientific">Archangium minus</name>
    <dbReference type="NCBI Taxonomy" id="83450"/>
    <lineage>
        <taxon>Bacteria</taxon>
        <taxon>Pseudomonadati</taxon>
        <taxon>Myxococcota</taxon>
        <taxon>Myxococcia</taxon>
        <taxon>Myxococcales</taxon>
        <taxon>Cystobacterineae</taxon>
        <taxon>Archangiaceae</taxon>
        <taxon>Archangium</taxon>
    </lineage>
</organism>
<evidence type="ECO:0000256" key="3">
    <source>
        <dbReference type="ARBA" id="ARBA00022741"/>
    </source>
</evidence>
<name>A0ABY9WUY8_9BACT</name>
<keyword evidence="5 10" id="KW-0460">Magnesium</keyword>
<comment type="caution">
    <text evidence="10">Lacks conserved residue(s) required for the propagation of feature annotation.</text>
</comment>
<dbReference type="RefSeq" id="WP_395821368.1">
    <property type="nucleotide sequence ID" value="NZ_CP043494.1"/>
</dbReference>
<dbReference type="EMBL" id="CP043494">
    <property type="protein sequence ID" value="WNG45802.1"/>
    <property type="molecule type" value="Genomic_DNA"/>
</dbReference>
<gene>
    <name evidence="12" type="primary">yjjX</name>
    <name evidence="12" type="ORF">F0U60_18060</name>
</gene>
<evidence type="ECO:0000256" key="7">
    <source>
        <dbReference type="ARBA" id="ARBA00023211"/>
    </source>
</evidence>
<keyword evidence="3 10" id="KW-0547">Nucleotide-binding</keyword>
<dbReference type="InterPro" id="IPR050299">
    <property type="entry name" value="YjjX_NTPase"/>
</dbReference>
<proteinExistence type="inferred from homology"/>
<dbReference type="HAMAP" id="MF_00648">
    <property type="entry name" value="Non_canon_purine_NTPase_YjjX"/>
    <property type="match status" value="1"/>
</dbReference>
<dbReference type="Proteomes" id="UP001611383">
    <property type="component" value="Chromosome"/>
</dbReference>
<comment type="function">
    <text evidence="10">Phosphatase that hydrolyzes non-canonical purine nucleotides such as XTP and ITP to their respective diphosphate derivatives. Probably excludes non-canonical purines from DNA/RNA precursor pool, thus preventing their incorporation into DNA/RNA and avoiding chromosomal lesions.</text>
</comment>